<evidence type="ECO:0000313" key="3">
    <source>
        <dbReference type="Proteomes" id="UP000729402"/>
    </source>
</evidence>
<reference evidence="2" key="1">
    <citation type="journal article" date="2021" name="bioRxiv">
        <title>Whole Genome Assembly and Annotation of Northern Wild Rice, Zizania palustris L., Supports a Whole Genome Duplication in the Zizania Genus.</title>
        <authorList>
            <person name="Haas M."/>
            <person name="Kono T."/>
            <person name="Macchietto M."/>
            <person name="Millas R."/>
            <person name="McGilp L."/>
            <person name="Shao M."/>
            <person name="Duquette J."/>
            <person name="Hirsch C.N."/>
            <person name="Kimball J."/>
        </authorList>
    </citation>
    <scope>NUCLEOTIDE SEQUENCE</scope>
    <source>
        <tissue evidence="2">Fresh leaf tissue</tissue>
    </source>
</reference>
<organism evidence="2 3">
    <name type="scientific">Zizania palustris</name>
    <name type="common">Northern wild rice</name>
    <dbReference type="NCBI Taxonomy" id="103762"/>
    <lineage>
        <taxon>Eukaryota</taxon>
        <taxon>Viridiplantae</taxon>
        <taxon>Streptophyta</taxon>
        <taxon>Embryophyta</taxon>
        <taxon>Tracheophyta</taxon>
        <taxon>Spermatophyta</taxon>
        <taxon>Magnoliopsida</taxon>
        <taxon>Liliopsida</taxon>
        <taxon>Poales</taxon>
        <taxon>Poaceae</taxon>
        <taxon>BOP clade</taxon>
        <taxon>Oryzoideae</taxon>
        <taxon>Oryzeae</taxon>
        <taxon>Zizaniinae</taxon>
        <taxon>Zizania</taxon>
    </lineage>
</organism>
<reference evidence="2" key="2">
    <citation type="submission" date="2021-02" db="EMBL/GenBank/DDBJ databases">
        <authorList>
            <person name="Kimball J.A."/>
            <person name="Haas M.W."/>
            <person name="Macchietto M."/>
            <person name="Kono T."/>
            <person name="Duquette J."/>
            <person name="Shao M."/>
        </authorList>
    </citation>
    <scope>NUCLEOTIDE SEQUENCE</scope>
    <source>
        <tissue evidence="2">Fresh leaf tissue</tissue>
    </source>
</reference>
<feature type="compositionally biased region" description="Low complexity" evidence="1">
    <location>
        <begin position="112"/>
        <end position="128"/>
    </location>
</feature>
<sequence length="128" mass="13729">MLVYWSKQPSTVVFSFPKLAKPSALHDRPPQRRNLSDPKSSNSSHQCKSAKLEGSRRTSECAKATPLQLREARNAPEEQNLSTERRTALDPAATSSQTTALSSRGPTRRSTADPTTSFSSAAAAGGDG</sequence>
<dbReference type="Proteomes" id="UP000729402">
    <property type="component" value="Unassembled WGS sequence"/>
</dbReference>
<feature type="compositionally biased region" description="Polar residues" evidence="1">
    <location>
        <begin position="37"/>
        <end position="47"/>
    </location>
</feature>
<accession>A0A8J5TAG1</accession>
<dbReference type="EMBL" id="JAAALK010000283">
    <property type="protein sequence ID" value="KAG8069831.1"/>
    <property type="molecule type" value="Genomic_DNA"/>
</dbReference>
<proteinExistence type="predicted"/>
<evidence type="ECO:0000313" key="2">
    <source>
        <dbReference type="EMBL" id="KAG8069831.1"/>
    </source>
</evidence>
<feature type="compositionally biased region" description="Low complexity" evidence="1">
    <location>
        <begin position="92"/>
        <end position="103"/>
    </location>
</feature>
<evidence type="ECO:0000256" key="1">
    <source>
        <dbReference type="SAM" id="MobiDB-lite"/>
    </source>
</evidence>
<comment type="caution">
    <text evidence="2">The sequence shown here is derived from an EMBL/GenBank/DDBJ whole genome shotgun (WGS) entry which is preliminary data.</text>
</comment>
<feature type="compositionally biased region" description="Basic and acidic residues" evidence="1">
    <location>
        <begin position="24"/>
        <end position="36"/>
    </location>
</feature>
<dbReference type="AlphaFoldDB" id="A0A8J5TAG1"/>
<protein>
    <submittedName>
        <fullName evidence="2">Uncharacterized protein</fullName>
    </submittedName>
</protein>
<gene>
    <name evidence="2" type="ORF">GUJ93_ZPchr0006g46248</name>
</gene>
<name>A0A8J5TAG1_ZIZPA</name>
<keyword evidence="3" id="KW-1185">Reference proteome</keyword>
<feature type="region of interest" description="Disordered" evidence="1">
    <location>
        <begin position="17"/>
        <end position="128"/>
    </location>
</feature>
<feature type="compositionally biased region" description="Basic and acidic residues" evidence="1">
    <location>
        <begin position="50"/>
        <end position="60"/>
    </location>
</feature>